<dbReference type="Proteomes" id="UP000485058">
    <property type="component" value="Unassembled WGS sequence"/>
</dbReference>
<gene>
    <name evidence="2" type="ORF">HaLaN_24320</name>
</gene>
<sequence length="156" mass="17853">WQQQWCKLAWPVTSPHRRRGQVARHKTPWCTPHSQCKLRQHGEAAQTPHTNDATHLMKPVNFCSVPQHPYSFIAWEPLYCQCRREIAKFLAAVQAAVYGSAQPLLTAELWDSVLARKLHEHSERKTFRLGHHGTGDSASTAMLEQQLRTSIQPRAT</sequence>
<evidence type="ECO:0000313" key="2">
    <source>
        <dbReference type="EMBL" id="GFH26211.1"/>
    </source>
</evidence>
<dbReference type="AlphaFoldDB" id="A0A699ZUV2"/>
<accession>A0A699ZUV2</accession>
<feature type="non-terminal residue" evidence="2">
    <location>
        <position position="1"/>
    </location>
</feature>
<feature type="compositionally biased region" description="Polar residues" evidence="1">
    <location>
        <begin position="136"/>
        <end position="156"/>
    </location>
</feature>
<reference evidence="2 3" key="1">
    <citation type="submission" date="2020-02" db="EMBL/GenBank/DDBJ databases">
        <title>Draft genome sequence of Haematococcus lacustris strain NIES-144.</title>
        <authorList>
            <person name="Morimoto D."/>
            <person name="Nakagawa S."/>
            <person name="Yoshida T."/>
            <person name="Sawayama S."/>
        </authorList>
    </citation>
    <scope>NUCLEOTIDE SEQUENCE [LARGE SCALE GENOMIC DNA]</scope>
    <source>
        <strain evidence="2 3">NIES-144</strain>
    </source>
</reference>
<name>A0A699ZUV2_HAELA</name>
<evidence type="ECO:0000256" key="1">
    <source>
        <dbReference type="SAM" id="MobiDB-lite"/>
    </source>
</evidence>
<dbReference type="EMBL" id="BLLF01003057">
    <property type="protein sequence ID" value="GFH26211.1"/>
    <property type="molecule type" value="Genomic_DNA"/>
</dbReference>
<protein>
    <submittedName>
        <fullName evidence="2">AAA domain-containing protein</fullName>
    </submittedName>
</protein>
<evidence type="ECO:0000313" key="3">
    <source>
        <dbReference type="Proteomes" id="UP000485058"/>
    </source>
</evidence>
<comment type="caution">
    <text evidence="2">The sequence shown here is derived from an EMBL/GenBank/DDBJ whole genome shotgun (WGS) entry which is preliminary data.</text>
</comment>
<proteinExistence type="predicted"/>
<feature type="region of interest" description="Disordered" evidence="1">
    <location>
        <begin position="125"/>
        <end position="156"/>
    </location>
</feature>
<keyword evidence="3" id="KW-1185">Reference proteome</keyword>
<organism evidence="2 3">
    <name type="scientific">Haematococcus lacustris</name>
    <name type="common">Green alga</name>
    <name type="synonym">Haematococcus pluvialis</name>
    <dbReference type="NCBI Taxonomy" id="44745"/>
    <lineage>
        <taxon>Eukaryota</taxon>
        <taxon>Viridiplantae</taxon>
        <taxon>Chlorophyta</taxon>
        <taxon>core chlorophytes</taxon>
        <taxon>Chlorophyceae</taxon>
        <taxon>CS clade</taxon>
        <taxon>Chlamydomonadales</taxon>
        <taxon>Haematococcaceae</taxon>
        <taxon>Haematococcus</taxon>
    </lineage>
</organism>